<dbReference type="SUPFAM" id="SSF53254">
    <property type="entry name" value="Phosphoglycerate mutase-like"/>
    <property type="match status" value="1"/>
</dbReference>
<dbReference type="PANTHER" id="PTHR48100">
    <property type="entry name" value="BROAD-SPECIFICITY PHOSPHATASE YOR283W-RELATED"/>
    <property type="match status" value="1"/>
</dbReference>
<sequence length="225" mass="24778">METDLLLARHGEAHCNLRRVAGGEIGCTGLTERGRDQARQLGRRLRRMHDDQPFDAVYVSSRRRARETAELATGGLGVPVTVEPALAGPQHGVADGRPWTEIWAAFGASPGDEPDRPFAEGAESWNQYLARAMAALGEIIERHPEQRVLVVAHAETVEAAHTRFLRLPSRPGVGFAVAHCSITWWSHRAPEFGAARWQLVKHNSTRHLDQIESARLTPAARESGP</sequence>
<dbReference type="InterPro" id="IPR029033">
    <property type="entry name" value="His_PPase_superfam"/>
</dbReference>
<dbReference type="SMART" id="SM00855">
    <property type="entry name" value="PGAM"/>
    <property type="match status" value="1"/>
</dbReference>
<gene>
    <name evidence="4" type="ORF">BBK14_22165</name>
</gene>
<accession>A0A1S1PVT5</accession>
<dbReference type="Pfam" id="PF00300">
    <property type="entry name" value="His_Phos_1"/>
    <property type="match status" value="1"/>
</dbReference>
<dbReference type="RefSeq" id="WP_071065301.1">
    <property type="nucleotide sequence ID" value="NZ_MAXA01000230.1"/>
</dbReference>
<evidence type="ECO:0000256" key="3">
    <source>
        <dbReference type="PIRSR" id="PIRSR613078-2"/>
    </source>
</evidence>
<dbReference type="Gene3D" id="3.40.50.1240">
    <property type="entry name" value="Phosphoglycerate mutase-like"/>
    <property type="match status" value="1"/>
</dbReference>
<reference evidence="5" key="1">
    <citation type="submission" date="2016-07" db="EMBL/GenBank/DDBJ databases">
        <title>Frankia sp. NRRL B-16219 Genome sequencing.</title>
        <authorList>
            <person name="Ghodhbane-Gtari F."/>
            <person name="Swanson E."/>
            <person name="Gueddou A."/>
            <person name="Louati M."/>
            <person name="Nouioui I."/>
            <person name="Hezbri K."/>
            <person name="Abebe-Akele F."/>
            <person name="Simpson S."/>
            <person name="Morris K."/>
            <person name="Thomas K."/>
            <person name="Gtari M."/>
            <person name="Tisa L.S."/>
        </authorList>
    </citation>
    <scope>NUCLEOTIDE SEQUENCE [LARGE SCALE GENOMIC DNA]</scope>
    <source>
        <strain evidence="5">NRRL B-16219</strain>
    </source>
</reference>
<evidence type="ECO:0000256" key="2">
    <source>
        <dbReference type="ARBA" id="ARBA00023235"/>
    </source>
</evidence>
<dbReference type="AlphaFoldDB" id="A0A1S1PVT5"/>
<dbReference type="PANTHER" id="PTHR48100:SF1">
    <property type="entry name" value="HISTIDINE PHOSPHATASE FAMILY PROTEIN-RELATED"/>
    <property type="match status" value="1"/>
</dbReference>
<evidence type="ECO:0000256" key="1">
    <source>
        <dbReference type="ARBA" id="ARBA00023152"/>
    </source>
</evidence>
<feature type="binding site" evidence="3">
    <location>
        <position position="64"/>
    </location>
    <ligand>
        <name>substrate</name>
    </ligand>
</feature>
<dbReference type="PROSITE" id="PS00175">
    <property type="entry name" value="PG_MUTASE"/>
    <property type="match status" value="1"/>
</dbReference>
<protein>
    <submittedName>
        <fullName evidence="4">Phosphoglycerate mutase</fullName>
    </submittedName>
</protein>
<comment type="caution">
    <text evidence="4">The sequence shown here is derived from an EMBL/GenBank/DDBJ whole genome shotgun (WGS) entry which is preliminary data.</text>
</comment>
<proteinExistence type="predicted"/>
<evidence type="ECO:0000313" key="4">
    <source>
        <dbReference type="EMBL" id="OHV25437.1"/>
    </source>
</evidence>
<dbReference type="EMBL" id="MAXA01000230">
    <property type="protein sequence ID" value="OHV25437.1"/>
    <property type="molecule type" value="Genomic_DNA"/>
</dbReference>
<name>A0A1S1PVT5_9ACTN</name>
<dbReference type="GO" id="GO:0005737">
    <property type="term" value="C:cytoplasm"/>
    <property type="evidence" value="ECO:0007669"/>
    <property type="project" value="TreeGrafter"/>
</dbReference>
<evidence type="ECO:0000313" key="5">
    <source>
        <dbReference type="Proteomes" id="UP000179769"/>
    </source>
</evidence>
<organism evidence="4 5">
    <name type="scientific">Parafrankia soli</name>
    <dbReference type="NCBI Taxonomy" id="2599596"/>
    <lineage>
        <taxon>Bacteria</taxon>
        <taxon>Bacillati</taxon>
        <taxon>Actinomycetota</taxon>
        <taxon>Actinomycetes</taxon>
        <taxon>Frankiales</taxon>
        <taxon>Frankiaceae</taxon>
        <taxon>Parafrankia</taxon>
    </lineage>
</organism>
<keyword evidence="5" id="KW-1185">Reference proteome</keyword>
<dbReference type="InterPro" id="IPR001345">
    <property type="entry name" value="PG/BPGM_mutase_AS"/>
</dbReference>
<dbReference type="InterPro" id="IPR050275">
    <property type="entry name" value="PGM_Phosphatase"/>
</dbReference>
<dbReference type="Proteomes" id="UP000179769">
    <property type="component" value="Unassembled WGS sequence"/>
</dbReference>
<feature type="binding site" evidence="3">
    <location>
        <begin position="9"/>
        <end position="16"/>
    </location>
    <ligand>
        <name>substrate</name>
    </ligand>
</feature>
<dbReference type="CDD" id="cd07067">
    <property type="entry name" value="HP_PGM_like"/>
    <property type="match status" value="1"/>
</dbReference>
<dbReference type="OrthoDB" id="3628970at2"/>
<dbReference type="InterPro" id="IPR013078">
    <property type="entry name" value="His_Pase_superF_clade-1"/>
</dbReference>
<dbReference type="GO" id="GO:0016791">
    <property type="term" value="F:phosphatase activity"/>
    <property type="evidence" value="ECO:0007669"/>
    <property type="project" value="TreeGrafter"/>
</dbReference>
<keyword evidence="2" id="KW-0413">Isomerase</keyword>
<keyword evidence="1" id="KW-0324">Glycolysis</keyword>